<dbReference type="GO" id="GO:1904680">
    <property type="term" value="F:peptide transmembrane transporter activity"/>
    <property type="evidence" value="ECO:0007669"/>
    <property type="project" value="TreeGrafter"/>
</dbReference>
<dbReference type="EMBL" id="SMKZ01000005">
    <property type="protein sequence ID" value="TDE13528.1"/>
    <property type="molecule type" value="Genomic_DNA"/>
</dbReference>
<dbReference type="AlphaFoldDB" id="A0A4V2Z3Q6"/>
<reference evidence="3 4" key="1">
    <citation type="submission" date="2019-03" db="EMBL/GenBank/DDBJ databases">
        <title>Draft genome sequences of novel Actinobacteria.</title>
        <authorList>
            <person name="Sahin N."/>
            <person name="Ay H."/>
            <person name="Saygin H."/>
        </authorList>
    </citation>
    <scope>NUCLEOTIDE SEQUENCE [LARGE SCALE GENOMIC DNA]</scope>
    <source>
        <strain evidence="3 4">5K138</strain>
    </source>
</reference>
<dbReference type="RefSeq" id="WP_131892279.1">
    <property type="nucleotide sequence ID" value="NZ_SMKZ01000005.1"/>
</dbReference>
<dbReference type="PIRSF" id="PIRSF002741">
    <property type="entry name" value="MppA"/>
    <property type="match status" value="1"/>
</dbReference>
<dbReference type="SUPFAM" id="SSF53850">
    <property type="entry name" value="Periplasmic binding protein-like II"/>
    <property type="match status" value="1"/>
</dbReference>
<name>A0A4V2Z3Q6_9ACTN</name>
<evidence type="ECO:0000259" key="2">
    <source>
        <dbReference type="Pfam" id="PF00496"/>
    </source>
</evidence>
<evidence type="ECO:0000256" key="1">
    <source>
        <dbReference type="ARBA" id="ARBA00022729"/>
    </source>
</evidence>
<feature type="domain" description="Solute-binding protein family 5" evidence="2">
    <location>
        <begin position="110"/>
        <end position="446"/>
    </location>
</feature>
<accession>A0A4V2Z3Q6</accession>
<dbReference type="Pfam" id="PF00496">
    <property type="entry name" value="SBP_bac_5"/>
    <property type="match status" value="1"/>
</dbReference>
<dbReference type="InterPro" id="IPR006311">
    <property type="entry name" value="TAT_signal"/>
</dbReference>
<organism evidence="3 4">
    <name type="scientific">Jiangella asiatica</name>
    <dbReference type="NCBI Taxonomy" id="2530372"/>
    <lineage>
        <taxon>Bacteria</taxon>
        <taxon>Bacillati</taxon>
        <taxon>Actinomycetota</taxon>
        <taxon>Actinomycetes</taxon>
        <taxon>Jiangellales</taxon>
        <taxon>Jiangellaceae</taxon>
        <taxon>Jiangella</taxon>
    </lineage>
</organism>
<keyword evidence="4" id="KW-1185">Reference proteome</keyword>
<gene>
    <name evidence="3" type="ORF">E1269_05720</name>
</gene>
<proteinExistence type="predicted"/>
<dbReference type="InterPro" id="IPR030678">
    <property type="entry name" value="Peptide/Ni-bd"/>
</dbReference>
<dbReference type="PROSITE" id="PS51318">
    <property type="entry name" value="TAT"/>
    <property type="match status" value="1"/>
</dbReference>
<dbReference type="PANTHER" id="PTHR30290:SF38">
    <property type="entry name" value="D,D-DIPEPTIDE-BINDING PERIPLASMIC PROTEIN DDPA-RELATED"/>
    <property type="match status" value="1"/>
</dbReference>
<dbReference type="InterPro" id="IPR039424">
    <property type="entry name" value="SBP_5"/>
</dbReference>
<dbReference type="Gene3D" id="3.10.105.10">
    <property type="entry name" value="Dipeptide-binding Protein, Domain 3"/>
    <property type="match status" value="1"/>
</dbReference>
<dbReference type="Proteomes" id="UP000294739">
    <property type="component" value="Unassembled WGS sequence"/>
</dbReference>
<keyword evidence="1" id="KW-0732">Signal</keyword>
<dbReference type="PANTHER" id="PTHR30290">
    <property type="entry name" value="PERIPLASMIC BINDING COMPONENT OF ABC TRANSPORTER"/>
    <property type="match status" value="1"/>
</dbReference>
<dbReference type="Gene3D" id="3.90.76.10">
    <property type="entry name" value="Dipeptide-binding Protein, Domain 1"/>
    <property type="match status" value="1"/>
</dbReference>
<sequence>MRHLDPDRPFSAVWSDPLSRRELLRTAGAGVGLLAIAGVAGACTSSAPPSESGDGSSQGGAGGGEFAGALSHVFGALDPITQTWFGTVVVTDFIHEVLYRIDPFPPRENVTPELATELPRQLDETTYRVPLRQGVTFHDGTPLTADDVVFTIGRIKDPATASLFMGFFEIVAEARSVGDHEVELSLTSPTTLLAPLLSLAKIQSRSAVEASAEALELKPIGTGPYRVDTAVSGNAVTLRRFDQYSGPRSFAFDEVALDVVADANARTAGLRSSQWQAIEQVQAGSLDSLAGTDGLEAESVTSYHQVDLLFNCGKPPFDDPRVRRAALYAIDRDTITATSYFGQATPAWGGHLSPDHPSYTEPRTVYRFDSAYARSLLAEAGYGNEPLDIVMLAATNIEEINSQTPLVEQNLIDAGFRPDIVSGEQESLYSRVSEGSFDVYLASRDASALGVTDAVLLLRLMYTGSFPRTLLFWDGEPLQRLEELSGRALAAPDPASRDSLVAEMTDLLAEEVPLAPLHFKKQITAWSSQLSDFRPLPTVGLALDGVNA</sequence>
<dbReference type="InterPro" id="IPR000914">
    <property type="entry name" value="SBP_5_dom"/>
</dbReference>
<dbReference type="OrthoDB" id="9046151at2"/>
<dbReference type="InParanoid" id="A0A4V2Z3Q6"/>
<dbReference type="Gene3D" id="3.40.190.10">
    <property type="entry name" value="Periplasmic binding protein-like II"/>
    <property type="match status" value="1"/>
</dbReference>
<evidence type="ECO:0000313" key="3">
    <source>
        <dbReference type="EMBL" id="TDE13528.1"/>
    </source>
</evidence>
<dbReference type="GO" id="GO:0043190">
    <property type="term" value="C:ATP-binding cassette (ABC) transporter complex"/>
    <property type="evidence" value="ECO:0007669"/>
    <property type="project" value="InterPro"/>
</dbReference>
<dbReference type="GO" id="GO:0015833">
    <property type="term" value="P:peptide transport"/>
    <property type="evidence" value="ECO:0007669"/>
    <property type="project" value="TreeGrafter"/>
</dbReference>
<comment type="caution">
    <text evidence="3">The sequence shown here is derived from an EMBL/GenBank/DDBJ whole genome shotgun (WGS) entry which is preliminary data.</text>
</comment>
<dbReference type="CDD" id="cd00995">
    <property type="entry name" value="PBP2_NikA_DppA_OppA_like"/>
    <property type="match status" value="1"/>
</dbReference>
<evidence type="ECO:0000313" key="4">
    <source>
        <dbReference type="Proteomes" id="UP000294739"/>
    </source>
</evidence>
<protein>
    <submittedName>
        <fullName evidence="3">ABC transporter substrate-binding protein</fullName>
    </submittedName>
</protein>
<dbReference type="GO" id="GO:0042597">
    <property type="term" value="C:periplasmic space"/>
    <property type="evidence" value="ECO:0007669"/>
    <property type="project" value="UniProtKB-ARBA"/>
</dbReference>